<gene>
    <name evidence="2" type="ORF">ACAOBT_LOCUS32413</name>
</gene>
<feature type="domain" description="BHLH" evidence="1">
    <location>
        <begin position="21"/>
        <end position="74"/>
    </location>
</feature>
<dbReference type="EMBL" id="CAKOFQ010008119">
    <property type="protein sequence ID" value="CAH2011787.1"/>
    <property type="molecule type" value="Genomic_DNA"/>
</dbReference>
<evidence type="ECO:0000259" key="1">
    <source>
        <dbReference type="PROSITE" id="PS50888"/>
    </source>
</evidence>
<dbReference type="GO" id="GO:0007423">
    <property type="term" value="P:sensory organ development"/>
    <property type="evidence" value="ECO:0007669"/>
    <property type="project" value="TreeGrafter"/>
</dbReference>
<dbReference type="GO" id="GO:0005634">
    <property type="term" value="C:nucleus"/>
    <property type="evidence" value="ECO:0007669"/>
    <property type="project" value="TreeGrafter"/>
</dbReference>
<organism evidence="2 3">
    <name type="scientific">Acanthoscelides obtectus</name>
    <name type="common">Bean weevil</name>
    <name type="synonym">Bruchus obtectus</name>
    <dbReference type="NCBI Taxonomy" id="200917"/>
    <lineage>
        <taxon>Eukaryota</taxon>
        <taxon>Metazoa</taxon>
        <taxon>Ecdysozoa</taxon>
        <taxon>Arthropoda</taxon>
        <taxon>Hexapoda</taxon>
        <taxon>Insecta</taxon>
        <taxon>Pterygota</taxon>
        <taxon>Neoptera</taxon>
        <taxon>Endopterygota</taxon>
        <taxon>Coleoptera</taxon>
        <taxon>Polyphaga</taxon>
        <taxon>Cucujiformia</taxon>
        <taxon>Chrysomeloidea</taxon>
        <taxon>Chrysomelidae</taxon>
        <taxon>Bruchinae</taxon>
        <taxon>Bruchini</taxon>
        <taxon>Acanthoscelides</taxon>
    </lineage>
</organism>
<evidence type="ECO:0000313" key="3">
    <source>
        <dbReference type="Proteomes" id="UP001152888"/>
    </source>
</evidence>
<proteinExistence type="predicted"/>
<dbReference type="Proteomes" id="UP001152888">
    <property type="component" value="Unassembled WGS sequence"/>
</dbReference>
<name>A0A9P0M9E0_ACAOB</name>
<dbReference type="Gene3D" id="4.10.280.10">
    <property type="entry name" value="Helix-loop-helix DNA-binding domain"/>
    <property type="match status" value="1"/>
</dbReference>
<dbReference type="GO" id="GO:0061564">
    <property type="term" value="P:axon development"/>
    <property type="evidence" value="ECO:0007669"/>
    <property type="project" value="TreeGrafter"/>
</dbReference>
<dbReference type="InterPro" id="IPR011598">
    <property type="entry name" value="bHLH_dom"/>
</dbReference>
<reference evidence="2" key="1">
    <citation type="submission" date="2022-03" db="EMBL/GenBank/DDBJ databases">
        <authorList>
            <person name="Sayadi A."/>
        </authorList>
    </citation>
    <scope>NUCLEOTIDE SEQUENCE</scope>
</reference>
<dbReference type="InterPro" id="IPR050359">
    <property type="entry name" value="bHLH_transcription_factors"/>
</dbReference>
<dbReference type="PANTHER" id="PTHR19290">
    <property type="entry name" value="BASIC HELIX-LOOP-HELIX PROTEIN NEUROGENIN-RELATED"/>
    <property type="match status" value="1"/>
</dbReference>
<dbReference type="GO" id="GO:0000981">
    <property type="term" value="F:DNA-binding transcription factor activity, RNA polymerase II-specific"/>
    <property type="evidence" value="ECO:0007669"/>
    <property type="project" value="TreeGrafter"/>
</dbReference>
<keyword evidence="3" id="KW-1185">Reference proteome</keyword>
<protein>
    <recommendedName>
        <fullName evidence="1">BHLH domain-containing protein</fullName>
    </recommendedName>
</protein>
<sequence>MMEDERRLMKKDPKRVYKVKLKRSKANARERNRMHGLNAALDRLRSKFTQTQTRLLKNCPKSKRSVLLETTSQQ</sequence>
<dbReference type="GO" id="GO:0070888">
    <property type="term" value="F:E-box binding"/>
    <property type="evidence" value="ECO:0007669"/>
    <property type="project" value="TreeGrafter"/>
</dbReference>
<dbReference type="PROSITE" id="PS50888">
    <property type="entry name" value="BHLH"/>
    <property type="match status" value="1"/>
</dbReference>
<dbReference type="AlphaFoldDB" id="A0A9P0M9E0"/>
<dbReference type="SUPFAM" id="SSF47459">
    <property type="entry name" value="HLH, helix-loop-helix DNA-binding domain"/>
    <property type="match status" value="1"/>
</dbReference>
<accession>A0A9P0M9E0</accession>
<dbReference type="OrthoDB" id="10039134at2759"/>
<comment type="caution">
    <text evidence="2">The sequence shown here is derived from an EMBL/GenBank/DDBJ whole genome shotgun (WGS) entry which is preliminary data.</text>
</comment>
<dbReference type="InterPro" id="IPR036638">
    <property type="entry name" value="HLH_DNA-bd_sf"/>
</dbReference>
<dbReference type="GO" id="GO:0045944">
    <property type="term" value="P:positive regulation of transcription by RNA polymerase II"/>
    <property type="evidence" value="ECO:0007669"/>
    <property type="project" value="TreeGrafter"/>
</dbReference>
<dbReference type="Pfam" id="PF00010">
    <property type="entry name" value="HLH"/>
    <property type="match status" value="1"/>
</dbReference>
<dbReference type="GO" id="GO:0046983">
    <property type="term" value="F:protein dimerization activity"/>
    <property type="evidence" value="ECO:0007669"/>
    <property type="project" value="InterPro"/>
</dbReference>
<dbReference type="PANTHER" id="PTHR19290:SF134">
    <property type="entry name" value="NEUROGENIC DIFFERENTIATION FACTOR 1"/>
    <property type="match status" value="1"/>
</dbReference>
<evidence type="ECO:0000313" key="2">
    <source>
        <dbReference type="EMBL" id="CAH2011787.1"/>
    </source>
</evidence>